<reference evidence="3" key="1">
    <citation type="submission" date="2025-08" db="UniProtKB">
        <authorList>
            <consortium name="RefSeq"/>
        </authorList>
    </citation>
    <scope>IDENTIFICATION</scope>
    <source>
        <tissue evidence="3">Skeletal muscle</tissue>
    </source>
</reference>
<dbReference type="InterPro" id="IPR008979">
    <property type="entry name" value="Galactose-bd-like_sf"/>
</dbReference>
<dbReference type="SUPFAM" id="SSF49785">
    <property type="entry name" value="Galactose-binding domain-like"/>
    <property type="match status" value="1"/>
</dbReference>
<gene>
    <name evidence="3" type="primary">LOC106544721</name>
</gene>
<dbReference type="Gene3D" id="2.60.120.260">
    <property type="entry name" value="Galactose-binding domain-like"/>
    <property type="match status" value="1"/>
</dbReference>
<evidence type="ECO:0000313" key="3">
    <source>
        <dbReference type="RefSeq" id="XP_013916550.1"/>
    </source>
</evidence>
<dbReference type="GeneID" id="106544721"/>
<organism evidence="2 3">
    <name type="scientific">Thamnophis sirtalis</name>
    <dbReference type="NCBI Taxonomy" id="35019"/>
    <lineage>
        <taxon>Eukaryota</taxon>
        <taxon>Metazoa</taxon>
        <taxon>Chordata</taxon>
        <taxon>Craniata</taxon>
        <taxon>Vertebrata</taxon>
        <taxon>Euteleostomi</taxon>
        <taxon>Lepidosauria</taxon>
        <taxon>Squamata</taxon>
        <taxon>Bifurcata</taxon>
        <taxon>Unidentata</taxon>
        <taxon>Episquamata</taxon>
        <taxon>Toxicofera</taxon>
        <taxon>Serpentes</taxon>
        <taxon>Colubroidea</taxon>
        <taxon>Colubridae</taxon>
        <taxon>Natricinae</taxon>
        <taxon>Thamnophis</taxon>
    </lineage>
</organism>
<accession>A0A6I9Y898</accession>
<sequence>MLETFAVAFSNLPRCFQLGCLNQVDSKLPICGLLLLKTHNSPGPVPLRWPNPFQVIQGNTDTYEVVLKDLRPPIIARYIRVIPVTEQPMTVCMRVELYGCVWSDGLESYSMPEGETMVDSGNPLVYLNDSIYDGHQER</sequence>
<evidence type="ECO:0000259" key="1">
    <source>
        <dbReference type="PROSITE" id="PS50022"/>
    </source>
</evidence>
<proteinExistence type="predicted"/>
<protein>
    <submittedName>
        <fullName evidence="3">Discoidin domain-containing receptor 2-like</fullName>
    </submittedName>
</protein>
<dbReference type="InterPro" id="IPR000421">
    <property type="entry name" value="FA58C"/>
</dbReference>
<keyword evidence="2" id="KW-1185">Reference proteome</keyword>
<dbReference type="Proteomes" id="UP000504617">
    <property type="component" value="Unplaced"/>
</dbReference>
<dbReference type="OrthoDB" id="6071166at2759"/>
<dbReference type="RefSeq" id="XP_013916550.1">
    <property type="nucleotide sequence ID" value="XM_014061075.1"/>
</dbReference>
<dbReference type="PROSITE" id="PS50022">
    <property type="entry name" value="FA58C_3"/>
    <property type="match status" value="1"/>
</dbReference>
<dbReference type="AlphaFoldDB" id="A0A6I9Y898"/>
<feature type="non-terminal residue" evidence="3">
    <location>
        <position position="138"/>
    </location>
</feature>
<dbReference type="KEGG" id="tsr:106544721"/>
<name>A0A6I9Y898_9SAUR</name>
<dbReference type="PROSITE" id="PS01286">
    <property type="entry name" value="FA58C_2"/>
    <property type="match status" value="1"/>
</dbReference>
<evidence type="ECO:0000313" key="2">
    <source>
        <dbReference type="Proteomes" id="UP000504617"/>
    </source>
</evidence>
<feature type="domain" description="F5/8 type C" evidence="1">
    <location>
        <begin position="1"/>
        <end position="100"/>
    </location>
</feature>